<sequence>MRSCAAVELIRGRSGVSARSFITTVTKVIYQHKPARTKGHRIVFQTNAADKRKCPFIFEKDLLTKQSRVPRWRSGEVDCESSAEIHKTTGVGATGGRKNNSHISICYRSEARVGGDPLLLRADLSVCGRESGWYSPRARVRGSRAVTRTSPGVPSAPVRDPRRHLRARHGCRFTHTTGKAALRTKAPFR</sequence>
<keyword evidence="2" id="KW-1185">Reference proteome</keyword>
<dbReference type="Proteomes" id="UP001221898">
    <property type="component" value="Unassembled WGS sequence"/>
</dbReference>
<comment type="caution">
    <text evidence="1">The sequence shown here is derived from an EMBL/GenBank/DDBJ whole genome shotgun (WGS) entry which is preliminary data.</text>
</comment>
<dbReference type="AlphaFoldDB" id="A0AAD7S8D9"/>
<protein>
    <submittedName>
        <fullName evidence="1">Uncharacterized protein</fullName>
    </submittedName>
</protein>
<evidence type="ECO:0000313" key="1">
    <source>
        <dbReference type="EMBL" id="KAJ8397804.1"/>
    </source>
</evidence>
<organism evidence="1 2">
    <name type="scientific">Aldrovandia affinis</name>
    <dbReference type="NCBI Taxonomy" id="143900"/>
    <lineage>
        <taxon>Eukaryota</taxon>
        <taxon>Metazoa</taxon>
        <taxon>Chordata</taxon>
        <taxon>Craniata</taxon>
        <taxon>Vertebrata</taxon>
        <taxon>Euteleostomi</taxon>
        <taxon>Actinopterygii</taxon>
        <taxon>Neopterygii</taxon>
        <taxon>Teleostei</taxon>
        <taxon>Notacanthiformes</taxon>
        <taxon>Halosauridae</taxon>
        <taxon>Aldrovandia</taxon>
    </lineage>
</organism>
<name>A0AAD7S8D9_9TELE</name>
<evidence type="ECO:0000313" key="2">
    <source>
        <dbReference type="Proteomes" id="UP001221898"/>
    </source>
</evidence>
<reference evidence="1" key="1">
    <citation type="journal article" date="2023" name="Science">
        <title>Genome structures resolve the early diversification of teleost fishes.</title>
        <authorList>
            <person name="Parey E."/>
            <person name="Louis A."/>
            <person name="Montfort J."/>
            <person name="Bouchez O."/>
            <person name="Roques C."/>
            <person name="Iampietro C."/>
            <person name="Lluch J."/>
            <person name="Castinel A."/>
            <person name="Donnadieu C."/>
            <person name="Desvignes T."/>
            <person name="Floi Bucao C."/>
            <person name="Jouanno E."/>
            <person name="Wen M."/>
            <person name="Mejri S."/>
            <person name="Dirks R."/>
            <person name="Jansen H."/>
            <person name="Henkel C."/>
            <person name="Chen W.J."/>
            <person name="Zahm M."/>
            <person name="Cabau C."/>
            <person name="Klopp C."/>
            <person name="Thompson A.W."/>
            <person name="Robinson-Rechavi M."/>
            <person name="Braasch I."/>
            <person name="Lecointre G."/>
            <person name="Bobe J."/>
            <person name="Postlethwait J.H."/>
            <person name="Berthelot C."/>
            <person name="Roest Crollius H."/>
            <person name="Guiguen Y."/>
        </authorList>
    </citation>
    <scope>NUCLEOTIDE SEQUENCE</scope>
    <source>
        <strain evidence="1">NC1722</strain>
    </source>
</reference>
<proteinExistence type="predicted"/>
<dbReference type="EMBL" id="JAINUG010000095">
    <property type="protein sequence ID" value="KAJ8397804.1"/>
    <property type="molecule type" value="Genomic_DNA"/>
</dbReference>
<gene>
    <name evidence="1" type="ORF">AAFF_G00434930</name>
</gene>
<accession>A0AAD7S8D9</accession>